<organism evidence="1">
    <name type="scientific">Cucumis melo</name>
    <name type="common">Muskmelon</name>
    <dbReference type="NCBI Taxonomy" id="3656"/>
    <lineage>
        <taxon>Eukaryota</taxon>
        <taxon>Viridiplantae</taxon>
        <taxon>Streptophyta</taxon>
        <taxon>Embryophyta</taxon>
        <taxon>Tracheophyta</taxon>
        <taxon>Spermatophyta</taxon>
        <taxon>Magnoliopsida</taxon>
        <taxon>eudicotyledons</taxon>
        <taxon>Gunneridae</taxon>
        <taxon>Pentapetalae</taxon>
        <taxon>rosids</taxon>
        <taxon>fabids</taxon>
        <taxon>Cucurbitales</taxon>
        <taxon>Cucurbitaceae</taxon>
        <taxon>Benincaseae</taxon>
        <taxon>Cucumis</taxon>
    </lineage>
</organism>
<accession>A0A9I9E4Q3</accession>
<evidence type="ECO:0000313" key="1">
    <source>
        <dbReference type="EnsemblPlants" id="MELO3C028723.2.1"/>
    </source>
</evidence>
<dbReference type="Gramene" id="MELO3C028723.2.1">
    <property type="protein sequence ID" value="MELO3C028723.2.1"/>
    <property type="gene ID" value="MELO3C028723.2"/>
</dbReference>
<proteinExistence type="predicted"/>
<name>A0A9I9E4Q3_CUCME</name>
<dbReference type="EnsemblPlants" id="MELO3C028723.2.1">
    <property type="protein sequence ID" value="MELO3C028723.2.1"/>
    <property type="gene ID" value="MELO3C028723.2"/>
</dbReference>
<sequence length="59" mass="6667">MIHLHVVHFPCIPFVVKDIEPVDLVLSSPCEAAEKQCRPHEVGSELERVALSKRKDMDS</sequence>
<protein>
    <submittedName>
        <fullName evidence="1">Uncharacterized protein</fullName>
    </submittedName>
</protein>
<reference evidence="1" key="1">
    <citation type="submission" date="2023-03" db="UniProtKB">
        <authorList>
            <consortium name="EnsemblPlants"/>
        </authorList>
    </citation>
    <scope>IDENTIFICATION</scope>
</reference>
<dbReference type="AlphaFoldDB" id="A0A9I9E4Q3"/>